<feature type="domain" description="Protein kinase" evidence="7">
    <location>
        <begin position="40"/>
        <end position="303"/>
    </location>
</feature>
<evidence type="ECO:0000256" key="2">
    <source>
        <dbReference type="ARBA" id="ARBA00022741"/>
    </source>
</evidence>
<evidence type="ECO:0000256" key="6">
    <source>
        <dbReference type="SAM" id="Phobius"/>
    </source>
</evidence>
<organism evidence="8 9">
    <name type="scientific">Bradymonas sediminis</name>
    <dbReference type="NCBI Taxonomy" id="1548548"/>
    <lineage>
        <taxon>Bacteria</taxon>
        <taxon>Deltaproteobacteria</taxon>
        <taxon>Bradymonadales</taxon>
        <taxon>Bradymonadaceae</taxon>
        <taxon>Bradymonas</taxon>
    </lineage>
</organism>
<dbReference type="AlphaFoldDB" id="A0A2Z4FPC1"/>
<feature type="region of interest" description="Disordered" evidence="5">
    <location>
        <begin position="1"/>
        <end position="26"/>
    </location>
</feature>
<evidence type="ECO:0000256" key="3">
    <source>
        <dbReference type="ARBA" id="ARBA00022777"/>
    </source>
</evidence>
<dbReference type="InterPro" id="IPR011009">
    <property type="entry name" value="Kinase-like_dom_sf"/>
</dbReference>
<evidence type="ECO:0000256" key="5">
    <source>
        <dbReference type="SAM" id="MobiDB-lite"/>
    </source>
</evidence>
<keyword evidence="3" id="KW-0418">Kinase</keyword>
<keyword evidence="6" id="KW-0472">Membrane</keyword>
<evidence type="ECO:0000259" key="7">
    <source>
        <dbReference type="PROSITE" id="PS50011"/>
    </source>
</evidence>
<keyword evidence="1" id="KW-0808">Transferase</keyword>
<evidence type="ECO:0000313" key="9">
    <source>
        <dbReference type="Proteomes" id="UP000249799"/>
    </source>
</evidence>
<dbReference type="Gene3D" id="1.10.510.10">
    <property type="entry name" value="Transferase(Phosphotransferase) domain 1"/>
    <property type="match status" value="1"/>
</dbReference>
<sequence length="410" mass="45071">MAQEFRGMTTRPTLANRGCNASPAQDAPRSLVGRVLDGRYRLDDVLSTGGMGIVFKATQLSVNRQIAVKILRPALAEQTDLVRRFSQEIEVVASLAHPNIVGMIDAGRDPGGLTYLAMEFFEGVTFREGLKSGEMSLPEILDVFVQTCEALMEAHAAGIIHRDLKFDNIMLGRHRDGRLHVKILDFGVAKLLSRDTHLTRNGEVPGTPGIIAPELIDEKPPTGQSDLYSLGVMLYTALSGAAPFRGDNDLELMRAHKLEPVPSLEGRVSNTVTPELLALTCEMLEKAPEDRPRGASDVRDRLVRVAQGLRHDGITYPYNPEVDAKPTLQWAGKAGLYESDGEPDDLSMMRERGLARPRPSQRGPVERFVRAFFGEVPVVAPMTVVFILSLLLFVLILTIIYLLTHGFGIV</sequence>
<dbReference type="Gene3D" id="3.30.200.20">
    <property type="entry name" value="Phosphorylase Kinase, domain 1"/>
    <property type="match status" value="1"/>
</dbReference>
<dbReference type="InterPro" id="IPR008271">
    <property type="entry name" value="Ser/Thr_kinase_AS"/>
</dbReference>
<dbReference type="CDD" id="cd14014">
    <property type="entry name" value="STKc_PknB_like"/>
    <property type="match status" value="1"/>
</dbReference>
<keyword evidence="2" id="KW-0547">Nucleotide-binding</keyword>
<dbReference type="PANTHER" id="PTHR43289:SF6">
    <property type="entry name" value="SERINE_THREONINE-PROTEIN KINASE NEKL-3"/>
    <property type="match status" value="1"/>
</dbReference>
<dbReference type="OrthoDB" id="9801841at2"/>
<keyword evidence="6" id="KW-1133">Transmembrane helix</keyword>
<evidence type="ECO:0000313" key="8">
    <source>
        <dbReference type="EMBL" id="AWV90803.1"/>
    </source>
</evidence>
<protein>
    <recommendedName>
        <fullName evidence="7">Protein kinase domain-containing protein</fullName>
    </recommendedName>
</protein>
<dbReference type="InterPro" id="IPR000719">
    <property type="entry name" value="Prot_kinase_dom"/>
</dbReference>
<dbReference type="KEGG" id="bsed:DN745_16350"/>
<keyword evidence="4" id="KW-0067">ATP-binding</keyword>
<name>A0A2Z4FPC1_9DELT</name>
<dbReference type="Pfam" id="PF00069">
    <property type="entry name" value="Pkinase"/>
    <property type="match status" value="1"/>
</dbReference>
<dbReference type="Proteomes" id="UP000249799">
    <property type="component" value="Chromosome"/>
</dbReference>
<dbReference type="SMART" id="SM00220">
    <property type="entry name" value="S_TKc"/>
    <property type="match status" value="1"/>
</dbReference>
<feature type="transmembrane region" description="Helical" evidence="6">
    <location>
        <begin position="378"/>
        <end position="403"/>
    </location>
</feature>
<keyword evidence="9" id="KW-1185">Reference proteome</keyword>
<dbReference type="SUPFAM" id="SSF56112">
    <property type="entry name" value="Protein kinase-like (PK-like)"/>
    <property type="match status" value="1"/>
</dbReference>
<reference evidence="8 9" key="1">
    <citation type="submission" date="2018-06" db="EMBL/GenBank/DDBJ databases">
        <title>Lujinxingia sediminis gen. nov. sp. nov., a new facultative anaerobic member of the class Deltaproteobacteria, and proposal of Lujinxingaceae fam. nov.</title>
        <authorList>
            <person name="Guo L.-Y."/>
            <person name="Li C.-M."/>
            <person name="Wang S."/>
            <person name="Du Z.-J."/>
        </authorList>
    </citation>
    <scope>NUCLEOTIDE SEQUENCE [LARGE SCALE GENOMIC DNA]</scope>
    <source>
        <strain evidence="8 9">FA350</strain>
    </source>
</reference>
<evidence type="ECO:0000256" key="1">
    <source>
        <dbReference type="ARBA" id="ARBA00022679"/>
    </source>
</evidence>
<proteinExistence type="predicted"/>
<dbReference type="GO" id="GO:0005524">
    <property type="term" value="F:ATP binding"/>
    <property type="evidence" value="ECO:0007669"/>
    <property type="project" value="UniProtKB-KW"/>
</dbReference>
<gene>
    <name evidence="8" type="ORF">DN745_16350</name>
</gene>
<accession>A0A2Z4FPC1</accession>
<keyword evidence="6" id="KW-0812">Transmembrane</keyword>
<dbReference type="EMBL" id="CP030032">
    <property type="protein sequence ID" value="AWV90803.1"/>
    <property type="molecule type" value="Genomic_DNA"/>
</dbReference>
<dbReference type="PROSITE" id="PS00108">
    <property type="entry name" value="PROTEIN_KINASE_ST"/>
    <property type="match status" value="1"/>
</dbReference>
<evidence type="ECO:0000256" key="4">
    <source>
        <dbReference type="ARBA" id="ARBA00022840"/>
    </source>
</evidence>
<dbReference type="PANTHER" id="PTHR43289">
    <property type="entry name" value="MITOGEN-ACTIVATED PROTEIN KINASE KINASE KINASE 20-RELATED"/>
    <property type="match status" value="1"/>
</dbReference>
<dbReference type="GO" id="GO:0004674">
    <property type="term" value="F:protein serine/threonine kinase activity"/>
    <property type="evidence" value="ECO:0007669"/>
    <property type="project" value="TreeGrafter"/>
</dbReference>
<dbReference type="PROSITE" id="PS50011">
    <property type="entry name" value="PROTEIN_KINASE_DOM"/>
    <property type="match status" value="1"/>
</dbReference>